<dbReference type="GO" id="GO:0031593">
    <property type="term" value="F:polyubiquitin modification-dependent protein binding"/>
    <property type="evidence" value="ECO:0007669"/>
    <property type="project" value="TreeGrafter"/>
</dbReference>
<feature type="domain" description="AAA+ ATPase" evidence="4">
    <location>
        <begin position="211"/>
        <end position="347"/>
    </location>
</feature>
<evidence type="ECO:0000256" key="1">
    <source>
        <dbReference type="ARBA" id="ARBA00022741"/>
    </source>
</evidence>
<evidence type="ECO:0000313" key="6">
    <source>
        <dbReference type="EMBL" id="CAD2186749.1"/>
    </source>
</evidence>
<dbReference type="Gene3D" id="3.40.50.300">
    <property type="entry name" value="P-loop containing nucleotide triphosphate hydrolases"/>
    <property type="match status" value="2"/>
</dbReference>
<dbReference type="FunFam" id="3.10.330.10:FF:000001">
    <property type="entry name" value="Cell division control 48"/>
    <property type="match status" value="1"/>
</dbReference>
<dbReference type="GO" id="GO:0030970">
    <property type="term" value="P:retrograde protein transport, ER to cytosol"/>
    <property type="evidence" value="ECO:0007669"/>
    <property type="project" value="TreeGrafter"/>
</dbReference>
<dbReference type="Gene3D" id="1.10.8.60">
    <property type="match status" value="1"/>
</dbReference>
<protein>
    <submittedName>
        <fullName evidence="6">Uncharacterized protein</fullName>
    </submittedName>
</protein>
<dbReference type="FunFam" id="3.40.50.300:FF:000012">
    <property type="entry name" value="Transitional endoplasmic reticulum ATPase"/>
    <property type="match status" value="1"/>
</dbReference>
<dbReference type="GO" id="GO:0034098">
    <property type="term" value="C:VCP-NPL4-UFD1 AAA ATPase complex"/>
    <property type="evidence" value="ECO:0007669"/>
    <property type="project" value="TreeGrafter"/>
</dbReference>
<dbReference type="EMBL" id="CAJEWN010000603">
    <property type="protein sequence ID" value="CAD2186749.1"/>
    <property type="molecule type" value="Genomic_DNA"/>
</dbReference>
<dbReference type="FunFam" id="3.40.50.300:FF:000048">
    <property type="entry name" value="Transitional endoplasmic reticulum ATPase"/>
    <property type="match status" value="1"/>
</dbReference>
<dbReference type="AlphaFoldDB" id="A0A6V7WIB7"/>
<sequence>MASVPTKQDEKTKRNEELATAILKNKPKPNRLIVDTNPNDDNSTVCLSQAKMDELNIFRGTLFSLKERSVVRQLVVVPASNIPNGIRIHVLPIDDTVEGLTGNLFEVYLKPYFVEMYRPVYKGDTFTVSAAMRTVEFKVIEVDPSPACIVAPSTIIHCEGDPIKREDEEGNLNEVGYDDIGGMRKQLAQIKEMVELPLRHPQLFKSIGIKPPRGMLLFGPPGTGKTLVARAVANETGAFFFLLNGPEIMSKLAGESESNLRKAFSECEKNSPAILFIDEIDAIAPKREKTHGEVERRIVSQLLTLMDGLKQRSNVIVIGATNRPNSIDPALRRFGRFDREIDIGIPDAIGRLEILRIHTKNMKLADDVDLERIANECHGYVGADLAALCSEAAMQQIRQKMELIDLEAEQIDAEVLNMLAVTMDDFQFALGKNSPSALRETVVETPNISWDDIGGLEGVKRELQELVQYPVEHPEMFLKFGMQPSRGVLFYGPPGCGKTLLAKAIAHECQANFISIKGPELLTMWFGESEANVRDVFDKARAAAPCVLFFDELDSIAKSRGGNIGDAGGAADRVINQVLTEMDGMGSKKNVFIIGATNRPDIIDPAILRPGRLDQLIYIPLPDEASRLQIFKANLRKTPIASDVDLNFLAKTTVGFSGADLNEICQRACKLGIRESIEKAVVKEKERQLRAQKGEELMEEADEDPVPELTRKHFEEAMKFARRSVSDNDIRKYEMFAQTLQQQRGFGTNFKFPGGKAAGGSAGGGPQPSAGGNDDDDLYS</sequence>
<comment type="caution">
    <text evidence="6">The sequence shown here is derived from an EMBL/GenBank/DDBJ whole genome shotgun (WGS) entry which is preliminary data.</text>
</comment>
<dbReference type="Gene3D" id="3.10.330.10">
    <property type="match status" value="1"/>
</dbReference>
<dbReference type="GO" id="GO:0097352">
    <property type="term" value="P:autophagosome maturation"/>
    <property type="evidence" value="ECO:0007669"/>
    <property type="project" value="TreeGrafter"/>
</dbReference>
<dbReference type="GO" id="GO:0042802">
    <property type="term" value="F:identical protein binding"/>
    <property type="evidence" value="ECO:0007669"/>
    <property type="project" value="UniProtKB-ARBA"/>
</dbReference>
<accession>A0A6V7WIB7</accession>
<dbReference type="Pfam" id="PF17862">
    <property type="entry name" value="AAA_lid_3"/>
    <property type="match status" value="2"/>
</dbReference>
<feature type="region of interest" description="Disordered" evidence="3">
    <location>
        <begin position="747"/>
        <end position="780"/>
    </location>
</feature>
<dbReference type="PANTHER" id="PTHR23077">
    <property type="entry name" value="AAA-FAMILY ATPASE"/>
    <property type="match status" value="1"/>
</dbReference>
<keyword evidence="1" id="KW-0547">Nucleotide-binding</keyword>
<dbReference type="GO" id="GO:0016887">
    <property type="term" value="F:ATP hydrolysis activity"/>
    <property type="evidence" value="ECO:0007669"/>
    <property type="project" value="InterPro"/>
</dbReference>
<dbReference type="InterPro" id="IPR015415">
    <property type="entry name" value="Spast_Vps4_C"/>
</dbReference>
<dbReference type="InterPro" id="IPR004201">
    <property type="entry name" value="Cdc48_dom2"/>
</dbReference>
<organism evidence="6 7">
    <name type="scientific">Meloidogyne enterolobii</name>
    <name type="common">Root-knot nematode worm</name>
    <name type="synonym">Meloidogyne mayaguensis</name>
    <dbReference type="NCBI Taxonomy" id="390850"/>
    <lineage>
        <taxon>Eukaryota</taxon>
        <taxon>Metazoa</taxon>
        <taxon>Ecdysozoa</taxon>
        <taxon>Nematoda</taxon>
        <taxon>Chromadorea</taxon>
        <taxon>Rhabditida</taxon>
        <taxon>Tylenchina</taxon>
        <taxon>Tylenchomorpha</taxon>
        <taxon>Tylenchoidea</taxon>
        <taxon>Meloidogynidae</taxon>
        <taxon>Meloidogyninae</taxon>
        <taxon>Meloidogyne</taxon>
    </lineage>
</organism>
<dbReference type="SMART" id="SM00382">
    <property type="entry name" value="AAA"/>
    <property type="match status" value="2"/>
</dbReference>
<dbReference type="InterPro" id="IPR003959">
    <property type="entry name" value="ATPase_AAA_core"/>
</dbReference>
<dbReference type="InterPro" id="IPR009010">
    <property type="entry name" value="Asp_de-COase-like_dom_sf"/>
</dbReference>
<evidence type="ECO:0000256" key="2">
    <source>
        <dbReference type="ARBA" id="ARBA00022840"/>
    </source>
</evidence>
<dbReference type="Pfam" id="PF09336">
    <property type="entry name" value="Vps4_C"/>
    <property type="match status" value="1"/>
</dbReference>
<dbReference type="Gene3D" id="6.10.20.150">
    <property type="match status" value="1"/>
</dbReference>
<dbReference type="GO" id="GO:0051228">
    <property type="term" value="P:mitotic spindle disassembly"/>
    <property type="evidence" value="ECO:0007669"/>
    <property type="project" value="TreeGrafter"/>
</dbReference>
<dbReference type="InterPro" id="IPR027417">
    <property type="entry name" value="P-loop_NTPase"/>
</dbReference>
<dbReference type="InterPro" id="IPR003960">
    <property type="entry name" value="ATPase_AAA_CS"/>
</dbReference>
<reference evidence="6 7" key="1">
    <citation type="submission" date="2020-08" db="EMBL/GenBank/DDBJ databases">
        <authorList>
            <person name="Koutsovoulos G."/>
            <person name="Danchin GJ E."/>
        </authorList>
    </citation>
    <scope>NUCLEOTIDE SEQUENCE [LARGE SCALE GENOMIC DNA]</scope>
</reference>
<keyword evidence="2" id="KW-0067">ATP-binding</keyword>
<dbReference type="CDD" id="cd19519">
    <property type="entry name" value="RecA-like_CDC48_r1-like"/>
    <property type="match status" value="1"/>
</dbReference>
<dbReference type="PROSITE" id="PS00674">
    <property type="entry name" value="AAA"/>
    <property type="match status" value="2"/>
</dbReference>
<dbReference type="GO" id="GO:0005634">
    <property type="term" value="C:nucleus"/>
    <property type="evidence" value="ECO:0007669"/>
    <property type="project" value="TreeGrafter"/>
</dbReference>
<dbReference type="CDD" id="cd19528">
    <property type="entry name" value="RecA-like_CDC48_r2-like"/>
    <property type="match status" value="1"/>
</dbReference>
<dbReference type="InterPro" id="IPR041569">
    <property type="entry name" value="AAA_lid_3"/>
</dbReference>
<feature type="compositionally biased region" description="Gly residues" evidence="3">
    <location>
        <begin position="756"/>
        <end position="766"/>
    </location>
</feature>
<gene>
    <name evidence="6" type="ORF">MENT_LOCUS39270</name>
</gene>
<dbReference type="FunFam" id="1.10.8.60:FF:000004">
    <property type="entry name" value="Cell division control 48"/>
    <property type="match status" value="1"/>
</dbReference>
<dbReference type="InterPro" id="IPR050168">
    <property type="entry name" value="AAA_ATPase_domain"/>
</dbReference>
<dbReference type="InterPro" id="IPR029067">
    <property type="entry name" value="CDC48_domain_2-like_sf"/>
</dbReference>
<dbReference type="InterPro" id="IPR003593">
    <property type="entry name" value="AAA+_ATPase"/>
</dbReference>
<dbReference type="Gene3D" id="2.40.40.20">
    <property type="match status" value="1"/>
</dbReference>
<name>A0A6V7WIB7_MELEN</name>
<dbReference type="GO" id="GO:0005524">
    <property type="term" value="F:ATP binding"/>
    <property type="evidence" value="ECO:0007669"/>
    <property type="project" value="UniProtKB-KW"/>
</dbReference>
<dbReference type="Proteomes" id="UP000580250">
    <property type="component" value="Unassembled WGS sequence"/>
</dbReference>
<dbReference type="SMART" id="SM01072">
    <property type="entry name" value="CDC48_2"/>
    <property type="match status" value="1"/>
</dbReference>
<evidence type="ECO:0000313" key="7">
    <source>
        <dbReference type="Proteomes" id="UP000580250"/>
    </source>
</evidence>
<dbReference type="Pfam" id="PF00004">
    <property type="entry name" value="AAA"/>
    <property type="match status" value="2"/>
</dbReference>
<dbReference type="SUPFAM" id="SSF52540">
    <property type="entry name" value="P-loop containing nucleoside triphosphate hydrolases"/>
    <property type="match status" value="2"/>
</dbReference>
<dbReference type="PANTHER" id="PTHR23077:SF171">
    <property type="entry name" value="NUCLEAR VALOSIN-CONTAINING PROTEIN-LIKE"/>
    <property type="match status" value="1"/>
</dbReference>
<dbReference type="GO" id="GO:0005829">
    <property type="term" value="C:cytosol"/>
    <property type="evidence" value="ECO:0007669"/>
    <property type="project" value="TreeGrafter"/>
</dbReference>
<evidence type="ECO:0000259" key="4">
    <source>
        <dbReference type="SMART" id="SM00382"/>
    </source>
</evidence>
<feature type="domain" description="CDC48" evidence="5">
    <location>
        <begin position="99"/>
        <end position="165"/>
    </location>
</feature>
<evidence type="ECO:0000256" key="3">
    <source>
        <dbReference type="SAM" id="MobiDB-lite"/>
    </source>
</evidence>
<feature type="domain" description="AAA+ ATPase" evidence="4">
    <location>
        <begin position="484"/>
        <end position="623"/>
    </location>
</feature>
<dbReference type="NCBIfam" id="TIGR01243">
    <property type="entry name" value="CDC48"/>
    <property type="match status" value="1"/>
</dbReference>
<evidence type="ECO:0000259" key="5">
    <source>
        <dbReference type="SMART" id="SM01072"/>
    </source>
</evidence>
<dbReference type="SUPFAM" id="SSF54585">
    <property type="entry name" value="Cdc48 domain 2-like"/>
    <property type="match status" value="1"/>
</dbReference>
<dbReference type="SUPFAM" id="SSF50692">
    <property type="entry name" value="ADC-like"/>
    <property type="match status" value="1"/>
</dbReference>
<dbReference type="OrthoDB" id="27435at2759"/>
<dbReference type="Pfam" id="PF02933">
    <property type="entry name" value="CDC48_2"/>
    <property type="match status" value="1"/>
</dbReference>
<dbReference type="InterPro" id="IPR005938">
    <property type="entry name" value="AAA_ATPase_CDC48"/>
</dbReference>
<proteinExistence type="predicted"/>